<evidence type="ECO:0000256" key="1">
    <source>
        <dbReference type="SAM" id="MobiDB-lite"/>
    </source>
</evidence>
<dbReference type="InterPro" id="IPR010982">
    <property type="entry name" value="Lambda_DNA-bd_dom_sf"/>
</dbReference>
<gene>
    <name evidence="3" type="ORF">D7V94_22525</name>
</gene>
<protein>
    <submittedName>
        <fullName evidence="3">XRE family transcriptional regulator</fullName>
    </submittedName>
</protein>
<dbReference type="InterPro" id="IPR001387">
    <property type="entry name" value="Cro/C1-type_HTH"/>
</dbReference>
<dbReference type="Gene3D" id="1.10.260.40">
    <property type="entry name" value="lambda repressor-like DNA-binding domains"/>
    <property type="match status" value="1"/>
</dbReference>
<accession>A0A3A9A6F9</accession>
<evidence type="ECO:0000313" key="3">
    <source>
        <dbReference type="EMBL" id="RKI86848.1"/>
    </source>
</evidence>
<keyword evidence="4" id="KW-1185">Reference proteome</keyword>
<sequence>MTLGEKIKSIRKQAGMSPEQLSEKLGVSRQAVTK</sequence>
<dbReference type="GO" id="GO:0003677">
    <property type="term" value="F:DNA binding"/>
    <property type="evidence" value="ECO:0007669"/>
    <property type="project" value="InterPro"/>
</dbReference>
<reference evidence="3 4" key="1">
    <citation type="submission" date="2018-09" db="EMBL/GenBank/DDBJ databases">
        <title>Murine metabolic-syndrome-specific gut microbial biobank.</title>
        <authorList>
            <person name="Liu C."/>
        </authorList>
    </citation>
    <scope>NUCLEOTIDE SEQUENCE [LARGE SCALE GENOMIC DNA]</scope>
    <source>
        <strain evidence="3 4">0.1xD8-82</strain>
    </source>
</reference>
<dbReference type="OrthoDB" id="9815852at2"/>
<dbReference type="Pfam" id="PF01381">
    <property type="entry name" value="HTH_3"/>
    <property type="match status" value="1"/>
</dbReference>
<name>A0A3A9A6F9_9FIRM</name>
<evidence type="ECO:0000313" key="4">
    <source>
        <dbReference type="Proteomes" id="UP000280696"/>
    </source>
</evidence>
<comment type="caution">
    <text evidence="3">The sequence shown here is derived from an EMBL/GenBank/DDBJ whole genome shotgun (WGS) entry which is preliminary data.</text>
</comment>
<dbReference type="EMBL" id="RAYQ01000061">
    <property type="protein sequence ID" value="RKI86848.1"/>
    <property type="molecule type" value="Genomic_DNA"/>
</dbReference>
<proteinExistence type="predicted"/>
<dbReference type="SUPFAM" id="SSF47413">
    <property type="entry name" value="lambda repressor-like DNA-binding domains"/>
    <property type="match status" value="1"/>
</dbReference>
<dbReference type="Proteomes" id="UP000280696">
    <property type="component" value="Unassembled WGS sequence"/>
</dbReference>
<organism evidence="3 4">
    <name type="scientific">Parablautia intestinalis</name>
    <dbReference type="NCBI Taxonomy" id="2320100"/>
    <lineage>
        <taxon>Bacteria</taxon>
        <taxon>Bacillati</taxon>
        <taxon>Bacillota</taxon>
        <taxon>Clostridia</taxon>
        <taxon>Lachnospirales</taxon>
        <taxon>Lachnospiraceae</taxon>
        <taxon>Parablautia</taxon>
    </lineage>
</organism>
<dbReference type="AlphaFoldDB" id="A0A3A9A6F9"/>
<dbReference type="PROSITE" id="PS50943">
    <property type="entry name" value="HTH_CROC1"/>
    <property type="match status" value="1"/>
</dbReference>
<feature type="domain" description="HTH cro/C1-type" evidence="2">
    <location>
        <begin position="7"/>
        <end position="34"/>
    </location>
</feature>
<dbReference type="CDD" id="cd00093">
    <property type="entry name" value="HTH_XRE"/>
    <property type="match status" value="1"/>
</dbReference>
<feature type="region of interest" description="Disordered" evidence="1">
    <location>
        <begin position="1"/>
        <end position="34"/>
    </location>
</feature>
<evidence type="ECO:0000259" key="2">
    <source>
        <dbReference type="PROSITE" id="PS50943"/>
    </source>
</evidence>